<comment type="caution">
    <text evidence="1">The sequence shown here is derived from an EMBL/GenBank/DDBJ whole genome shotgun (WGS) entry which is preliminary data.</text>
</comment>
<dbReference type="AlphaFoldDB" id="A0A930UET6"/>
<reference evidence="1" key="1">
    <citation type="submission" date="2020-11" db="EMBL/GenBank/DDBJ databases">
        <title>Genome of Flavobacterium soyangense.</title>
        <authorList>
            <person name="Liu Q."/>
            <person name="Xin Y.-H."/>
        </authorList>
    </citation>
    <scope>NUCLEOTIDE SEQUENCE</scope>
    <source>
        <strain evidence="1">CGMCC 1.13493</strain>
    </source>
</reference>
<accession>A0A930UET6</accession>
<dbReference type="Proteomes" id="UP000646211">
    <property type="component" value="Unassembled WGS sequence"/>
</dbReference>
<name>A0A930UET6_9FLAO</name>
<proteinExistence type="predicted"/>
<evidence type="ECO:0000313" key="1">
    <source>
        <dbReference type="EMBL" id="MBF2709454.1"/>
    </source>
</evidence>
<dbReference type="RefSeq" id="WP_194312694.1">
    <property type="nucleotide sequence ID" value="NZ_JADHEC010000031.1"/>
</dbReference>
<gene>
    <name evidence="1" type="ORF">IR213_12755</name>
</gene>
<keyword evidence="2" id="KW-1185">Reference proteome</keyword>
<dbReference type="EMBL" id="JADHEC010000031">
    <property type="protein sequence ID" value="MBF2709454.1"/>
    <property type="molecule type" value="Genomic_DNA"/>
</dbReference>
<evidence type="ECO:0000313" key="2">
    <source>
        <dbReference type="Proteomes" id="UP000646211"/>
    </source>
</evidence>
<protein>
    <submittedName>
        <fullName evidence="1">Uncharacterized protein</fullName>
    </submittedName>
</protein>
<organism evidence="1 2">
    <name type="scientific">Flavobacterium soyangense</name>
    <dbReference type="NCBI Taxonomy" id="2023265"/>
    <lineage>
        <taxon>Bacteria</taxon>
        <taxon>Pseudomonadati</taxon>
        <taxon>Bacteroidota</taxon>
        <taxon>Flavobacteriia</taxon>
        <taxon>Flavobacteriales</taxon>
        <taxon>Flavobacteriaceae</taxon>
        <taxon>Flavobacterium</taxon>
    </lineage>
</organism>
<sequence length="134" mass="15492">MRNLKLKEVAENTESIREFLETKPKMKIVKNILSDAIIFSRLSGKMSDILNLFNPNNPEQDFNLESKYYGISNAGDILKVKDQELDEALTKIYCDLVYVSDKKDCEVNDLAQLVLFQWLKTIKKYNSSYNSSLI</sequence>